<sequence>MNKSNITKNLFKSKTDILLETLQPFMFNNDRFIESKKHNQNSTITQESSTDFSVNVTYDPIQDQPIASSFCSKEKDKLFWCFFIMKHGFVEYEKLRLDIDKHESINMVVEKKIKIGYVDKLRENKSIIKKYKIASLSDIENYLVNENMIDVKTFLTLCILEELSVLYLRKTTYYELLFVNSDTPTNKQHVVVCHSPFKYTYECEKTPEEIQTYKNTYYKLEQIDKPVKGFSSYKLPELVEICNKLSIDVVNRVTLKKKTKQELYESIVQYF</sequence>
<name>A0A6C0E456_9ZZZZ</name>
<proteinExistence type="predicted"/>
<reference evidence="1" key="1">
    <citation type="journal article" date="2020" name="Nature">
        <title>Giant virus diversity and host interactions through global metagenomics.</title>
        <authorList>
            <person name="Schulz F."/>
            <person name="Roux S."/>
            <person name="Paez-Espino D."/>
            <person name="Jungbluth S."/>
            <person name="Walsh D.A."/>
            <person name="Denef V.J."/>
            <person name="McMahon K.D."/>
            <person name="Konstantinidis K.T."/>
            <person name="Eloe-Fadrosh E.A."/>
            <person name="Kyrpides N.C."/>
            <person name="Woyke T."/>
        </authorList>
    </citation>
    <scope>NUCLEOTIDE SEQUENCE</scope>
    <source>
        <strain evidence="1">GVMAG-M-3300023179-116</strain>
    </source>
</reference>
<organism evidence="1">
    <name type="scientific">viral metagenome</name>
    <dbReference type="NCBI Taxonomy" id="1070528"/>
    <lineage>
        <taxon>unclassified sequences</taxon>
        <taxon>metagenomes</taxon>
        <taxon>organismal metagenomes</taxon>
    </lineage>
</organism>
<evidence type="ECO:0000313" key="1">
    <source>
        <dbReference type="EMBL" id="QHT23360.1"/>
    </source>
</evidence>
<protein>
    <submittedName>
        <fullName evidence="1">Uncharacterized protein</fullName>
    </submittedName>
</protein>
<dbReference type="EMBL" id="MN739730">
    <property type="protein sequence ID" value="QHT23360.1"/>
    <property type="molecule type" value="Genomic_DNA"/>
</dbReference>
<accession>A0A6C0E456</accession>
<dbReference type="AlphaFoldDB" id="A0A6C0E456"/>